<dbReference type="Ensembl" id="ENSMICT00000067852.1">
    <property type="protein sequence ID" value="ENSMICP00000042572.1"/>
    <property type="gene ID" value="ENSMICG00000045242.1"/>
</dbReference>
<dbReference type="CTD" id="245939"/>
<evidence type="ECO:0000256" key="10">
    <source>
        <dbReference type="RuleBase" id="RU231113"/>
    </source>
</evidence>
<reference evidence="12" key="3">
    <citation type="submission" date="2025-09" db="UniProtKB">
        <authorList>
            <consortium name="Ensembl"/>
        </authorList>
    </citation>
    <scope>IDENTIFICATION</scope>
</reference>
<feature type="chain" id="PRO_5044038298" description="Beta-defensin" evidence="10">
    <location>
        <begin position="19"/>
        <end position="95"/>
    </location>
</feature>
<name>A0A8B7WRV9_MICMU</name>
<organism evidence="12 13">
    <name type="scientific">Microcebus murinus</name>
    <name type="common">Gray mouse lemur</name>
    <name type="synonym">Lemur murinus</name>
    <dbReference type="NCBI Taxonomy" id="30608"/>
    <lineage>
        <taxon>Eukaryota</taxon>
        <taxon>Metazoa</taxon>
        <taxon>Chordata</taxon>
        <taxon>Craniata</taxon>
        <taxon>Vertebrata</taxon>
        <taxon>Euteleostomi</taxon>
        <taxon>Mammalia</taxon>
        <taxon>Eutheria</taxon>
        <taxon>Euarchontoglires</taxon>
        <taxon>Primates</taxon>
        <taxon>Strepsirrhini</taxon>
        <taxon>Lemuriformes</taxon>
        <taxon>Cheirogaleidae</taxon>
        <taxon>Microcebus</taxon>
    </lineage>
</organism>
<dbReference type="OrthoDB" id="9831336at2759"/>
<keyword evidence="5 10" id="KW-0929">Antimicrobial</keyword>
<dbReference type="GO" id="GO:0005576">
    <property type="term" value="C:extracellular region"/>
    <property type="evidence" value="ECO:0007669"/>
    <property type="project" value="UniProtKB-SubCell"/>
</dbReference>
<dbReference type="EMBL" id="ABDC03021651">
    <property type="status" value="NOT_ANNOTATED_CDS"/>
    <property type="molecule type" value="Genomic_DNA"/>
</dbReference>
<feature type="signal peptide" evidence="10">
    <location>
        <begin position="1"/>
        <end position="18"/>
    </location>
</feature>
<proteinExistence type="inferred from homology"/>
<dbReference type="Proteomes" id="UP000694394">
    <property type="component" value="Chromosome 18"/>
</dbReference>
<dbReference type="PANTHER" id="PTHR15001:SF3">
    <property type="entry name" value="BETA-DEFENSIN 123"/>
    <property type="match status" value="1"/>
</dbReference>
<dbReference type="PANTHER" id="PTHR15001">
    <property type="entry name" value="BETA-DEFENSIN 123-RELATED"/>
    <property type="match status" value="1"/>
</dbReference>
<feature type="domain" description="Beta-defensin" evidence="11">
    <location>
        <begin position="23"/>
        <end position="53"/>
    </location>
</feature>
<evidence type="ECO:0000256" key="9">
    <source>
        <dbReference type="ARBA" id="ARBA00023157"/>
    </source>
</evidence>
<dbReference type="GeneTree" id="ENSGT00530000064329"/>
<keyword evidence="4 10" id="KW-0964">Secreted</keyword>
<comment type="subcellular location">
    <subcellularLocation>
        <location evidence="2 10">Secreted</location>
    </subcellularLocation>
</comment>
<dbReference type="InterPro" id="IPR025933">
    <property type="entry name" value="Beta_defensin_dom"/>
</dbReference>
<comment type="function">
    <text evidence="1 10">Has antibacterial activity.</text>
</comment>
<keyword evidence="6 10" id="KW-0732">Signal</keyword>
<evidence type="ECO:0000256" key="1">
    <source>
        <dbReference type="ARBA" id="ARBA00002878"/>
    </source>
</evidence>
<dbReference type="GO" id="GO:0045087">
    <property type="term" value="P:innate immune response"/>
    <property type="evidence" value="ECO:0007669"/>
    <property type="project" value="InterPro"/>
</dbReference>
<evidence type="ECO:0000313" key="13">
    <source>
        <dbReference type="Proteomes" id="UP000694394"/>
    </source>
</evidence>
<dbReference type="Pfam" id="PF13841">
    <property type="entry name" value="Defensin_beta_2"/>
    <property type="match status" value="1"/>
</dbReference>
<comment type="similarity">
    <text evidence="3 10">Belongs to the beta-defensin family.</text>
</comment>
<dbReference type="GO" id="GO:0050829">
    <property type="term" value="P:defense response to Gram-negative bacterium"/>
    <property type="evidence" value="ECO:0007669"/>
    <property type="project" value="Ensembl"/>
</dbReference>
<evidence type="ECO:0000256" key="8">
    <source>
        <dbReference type="ARBA" id="ARBA00023022"/>
    </source>
</evidence>
<dbReference type="InterPro" id="IPR050544">
    <property type="entry name" value="Beta-defensin"/>
</dbReference>
<dbReference type="KEGG" id="mmur:109729686"/>
<protein>
    <recommendedName>
        <fullName evidence="10">Beta-defensin</fullName>
    </recommendedName>
</protein>
<dbReference type="RefSeq" id="XP_020137530.1">
    <property type="nucleotide sequence ID" value="XM_020281941.2"/>
</dbReference>
<keyword evidence="8 10" id="KW-0044">Antibiotic</keyword>
<evidence type="ECO:0000256" key="3">
    <source>
        <dbReference type="ARBA" id="ARBA00007371"/>
    </source>
</evidence>
<keyword evidence="9" id="KW-1015">Disulfide bond</keyword>
<reference evidence="12" key="2">
    <citation type="submission" date="2025-08" db="UniProtKB">
        <authorList>
            <consortium name="Ensembl"/>
        </authorList>
    </citation>
    <scope>IDENTIFICATION</scope>
</reference>
<evidence type="ECO:0000313" key="12">
    <source>
        <dbReference type="Ensembl" id="ENSMICP00000042572.1"/>
    </source>
</evidence>
<dbReference type="AlphaFoldDB" id="A0A8B7WRV9"/>
<evidence type="ECO:0000256" key="5">
    <source>
        <dbReference type="ARBA" id="ARBA00022529"/>
    </source>
</evidence>
<evidence type="ECO:0000256" key="4">
    <source>
        <dbReference type="ARBA" id="ARBA00022525"/>
    </source>
</evidence>
<evidence type="ECO:0000256" key="2">
    <source>
        <dbReference type="ARBA" id="ARBA00004613"/>
    </source>
</evidence>
<gene>
    <name evidence="12" type="primary">DEFB128</name>
</gene>
<evidence type="ECO:0000256" key="7">
    <source>
        <dbReference type="ARBA" id="ARBA00022940"/>
    </source>
</evidence>
<sequence>MKLFLVLIILLFEVPTDGAGLKKCFNNVTGYCRKKCKIGEIYESKCLNGKLCCVIEEENKTHLKAYKPKEPDNDAFDEKMDYLMLPTVTYFTVMP</sequence>
<dbReference type="GeneID" id="109729686"/>
<accession>A0A8B7WRV9</accession>
<keyword evidence="13" id="KW-1185">Reference proteome</keyword>
<evidence type="ECO:0000259" key="11">
    <source>
        <dbReference type="Pfam" id="PF13841"/>
    </source>
</evidence>
<dbReference type="GO" id="GO:0031640">
    <property type="term" value="P:killing of cells of another organism"/>
    <property type="evidence" value="ECO:0007669"/>
    <property type="project" value="Ensembl"/>
</dbReference>
<reference evidence="12" key="1">
    <citation type="submission" date="2016-12" db="EMBL/GenBank/DDBJ databases">
        <title>Mouse lemur reference genome and diversity panel.</title>
        <authorList>
            <person name="Harris R."/>
            <person name="Larsen P."/>
            <person name="Liu Y."/>
            <person name="Hughes D.S."/>
            <person name="Murali S."/>
            <person name="Raveendran M."/>
            <person name="Korchina V."/>
            <person name="Wang M."/>
            <person name="Jhangiani S."/>
            <person name="Bandaranaike D."/>
            <person name="Bellair M."/>
            <person name="Blankenburg K."/>
            <person name="Chao H."/>
            <person name="Dahdouli M."/>
            <person name="Dinh H."/>
            <person name="Doddapaneni H."/>
            <person name="English A."/>
            <person name="Firestine M."/>
            <person name="Gnanaolivu R."/>
            <person name="Gross S."/>
            <person name="Hernandez B."/>
            <person name="Javaid M."/>
            <person name="Jayaseelan J."/>
            <person name="Jones J."/>
            <person name="Khan Z."/>
            <person name="Kovar C."/>
            <person name="Kurapati P."/>
            <person name="Le B."/>
            <person name="Lee S."/>
            <person name="Li M."/>
            <person name="Mathew T."/>
            <person name="Narasimhan A."/>
            <person name="Ngo D."/>
            <person name="Nguyen L."/>
            <person name="Okwuonu G."/>
            <person name="Ongeri F."/>
            <person name="Osuji N."/>
            <person name="Pu L.-L."/>
            <person name="Puazo M."/>
            <person name="Quiroz J."/>
            <person name="Raj R."/>
            <person name="Rajbhandari K."/>
            <person name="Reid J.G."/>
            <person name="Santibanez J."/>
            <person name="Sexton D."/>
            <person name="Skinner E."/>
            <person name="Vee V."/>
            <person name="Weissenberger G."/>
            <person name="Wu Y."/>
            <person name="Xin Y."/>
            <person name="Han Y."/>
            <person name="Campbell C."/>
            <person name="Brown A."/>
            <person name="Sullivan B."/>
            <person name="Shelton J."/>
            <person name="Brown S."/>
            <person name="Dudchenko O."/>
            <person name="Machol I."/>
            <person name="Durand N."/>
            <person name="Shamim M."/>
            <person name="Lieberman A."/>
            <person name="Muzny D.M."/>
            <person name="Richards S."/>
            <person name="Yoder A."/>
            <person name="Worley K.C."/>
            <person name="Rogers J."/>
            <person name="Gibbs R.A."/>
        </authorList>
    </citation>
    <scope>NUCLEOTIDE SEQUENCE [LARGE SCALE GENOMIC DNA]</scope>
</reference>
<dbReference type="GO" id="GO:0050830">
    <property type="term" value="P:defense response to Gram-positive bacterium"/>
    <property type="evidence" value="ECO:0007669"/>
    <property type="project" value="Ensembl"/>
</dbReference>
<keyword evidence="7 10" id="KW-0211">Defensin</keyword>
<evidence type="ECO:0000256" key="6">
    <source>
        <dbReference type="ARBA" id="ARBA00022729"/>
    </source>
</evidence>